<evidence type="ECO:0008006" key="3">
    <source>
        <dbReference type="Google" id="ProtNLM"/>
    </source>
</evidence>
<dbReference type="PROSITE" id="PS51257">
    <property type="entry name" value="PROKAR_LIPOPROTEIN"/>
    <property type="match status" value="1"/>
</dbReference>
<proteinExistence type="predicted"/>
<evidence type="ECO:0000313" key="1">
    <source>
        <dbReference type="EMBL" id="KGO82683.1"/>
    </source>
</evidence>
<evidence type="ECO:0000313" key="2">
    <source>
        <dbReference type="Proteomes" id="UP000030129"/>
    </source>
</evidence>
<organism evidence="1 2">
    <name type="scientific">Flavobacterium beibuense F44-8</name>
    <dbReference type="NCBI Taxonomy" id="1406840"/>
    <lineage>
        <taxon>Bacteria</taxon>
        <taxon>Pseudomonadati</taxon>
        <taxon>Bacteroidota</taxon>
        <taxon>Flavobacteriia</taxon>
        <taxon>Flavobacteriales</taxon>
        <taxon>Flavobacteriaceae</taxon>
        <taxon>Flavobacterium</taxon>
    </lineage>
</organism>
<sequence length="152" mass="17629">MIKRIQLAITILMLTAVSCKTPKEKDTATGQISFLNFTFTGYTEDELNNIMIYEYDRKKVKDSFAVEAIPALSLETTKYWGNIHRNMPLNNSYEVRIDNQTAFKLDSLTIKKEITDPMLHSEESCFLESYHINGEYFINNTVILEKENDLRS</sequence>
<accession>A0A0A2LTY8</accession>
<gene>
    <name evidence="1" type="ORF">Q763_06220</name>
</gene>
<comment type="caution">
    <text evidence="1">The sequence shown here is derived from an EMBL/GenBank/DDBJ whole genome shotgun (WGS) entry which is preliminary data.</text>
</comment>
<protein>
    <recommendedName>
        <fullName evidence="3">Lipoprotein</fullName>
    </recommendedName>
</protein>
<dbReference type="EMBL" id="JRLV01000005">
    <property type="protein sequence ID" value="KGO82683.1"/>
    <property type="molecule type" value="Genomic_DNA"/>
</dbReference>
<name>A0A0A2LTY8_9FLAO</name>
<dbReference type="RefSeq" id="WP_035132192.1">
    <property type="nucleotide sequence ID" value="NZ_JRLV01000005.1"/>
</dbReference>
<dbReference type="STRING" id="1406840.Q763_06220"/>
<dbReference type="AlphaFoldDB" id="A0A0A2LTY8"/>
<reference evidence="1 2" key="1">
    <citation type="submission" date="2013-09" db="EMBL/GenBank/DDBJ databases">
        <authorList>
            <person name="Zeng Z."/>
            <person name="Chen C."/>
        </authorList>
    </citation>
    <scope>NUCLEOTIDE SEQUENCE [LARGE SCALE GENOMIC DNA]</scope>
    <source>
        <strain evidence="1 2">F44-8</strain>
    </source>
</reference>
<dbReference type="Proteomes" id="UP000030129">
    <property type="component" value="Unassembled WGS sequence"/>
</dbReference>
<keyword evidence="2" id="KW-1185">Reference proteome</keyword>